<dbReference type="Pfam" id="PF00702">
    <property type="entry name" value="Hydrolase"/>
    <property type="match status" value="1"/>
</dbReference>
<dbReference type="PANTHER" id="PTHR46193:SF10">
    <property type="entry name" value="6-PHOSPHOGLUCONATE PHOSPHATASE"/>
    <property type="match status" value="1"/>
</dbReference>
<dbReference type="InterPro" id="IPR006439">
    <property type="entry name" value="HAD-SF_hydro_IA"/>
</dbReference>
<dbReference type="STRING" id="89524.SAMN05444370_10620"/>
<comment type="cofactor">
    <cofactor evidence="1">
        <name>Mg(2+)</name>
        <dbReference type="ChEBI" id="CHEBI:18420"/>
    </cofactor>
</comment>
<dbReference type="Gene3D" id="1.10.150.240">
    <property type="entry name" value="Putative phosphatase, domain 2"/>
    <property type="match status" value="1"/>
</dbReference>
<gene>
    <name evidence="5" type="ORF">SAMN05444370_10620</name>
</gene>
<name>A0A1H4BS37_9RHOB</name>
<dbReference type="EMBL" id="FNQM01000006">
    <property type="protein sequence ID" value="SEA50986.1"/>
    <property type="molecule type" value="Genomic_DNA"/>
</dbReference>
<dbReference type="InterPro" id="IPR051600">
    <property type="entry name" value="Beta-PGM-like"/>
</dbReference>
<evidence type="ECO:0000256" key="2">
    <source>
        <dbReference type="ARBA" id="ARBA00006171"/>
    </source>
</evidence>
<protein>
    <submittedName>
        <fullName evidence="5">Haloacid dehalogenase superfamily, subfamily IA, variant 3 with third motif having DD or ED</fullName>
    </submittedName>
</protein>
<keyword evidence="3" id="KW-0479">Metal-binding</keyword>
<dbReference type="Gene3D" id="3.40.50.1000">
    <property type="entry name" value="HAD superfamily/HAD-like"/>
    <property type="match status" value="1"/>
</dbReference>
<dbReference type="InterPro" id="IPR023214">
    <property type="entry name" value="HAD_sf"/>
</dbReference>
<evidence type="ECO:0000313" key="6">
    <source>
        <dbReference type="Proteomes" id="UP000198703"/>
    </source>
</evidence>
<comment type="similarity">
    <text evidence="2">Belongs to the HAD-like hydrolase superfamily. CbbY/CbbZ/Gph/YieH family.</text>
</comment>
<dbReference type="GO" id="GO:0046872">
    <property type="term" value="F:metal ion binding"/>
    <property type="evidence" value="ECO:0007669"/>
    <property type="project" value="UniProtKB-KW"/>
</dbReference>
<organism evidence="5 6">
    <name type="scientific">Rubrimonas cliftonensis</name>
    <dbReference type="NCBI Taxonomy" id="89524"/>
    <lineage>
        <taxon>Bacteria</taxon>
        <taxon>Pseudomonadati</taxon>
        <taxon>Pseudomonadota</taxon>
        <taxon>Alphaproteobacteria</taxon>
        <taxon>Rhodobacterales</taxon>
        <taxon>Paracoccaceae</taxon>
        <taxon>Rubrimonas</taxon>
    </lineage>
</organism>
<evidence type="ECO:0000313" key="5">
    <source>
        <dbReference type="EMBL" id="SEA50986.1"/>
    </source>
</evidence>
<dbReference type="InterPro" id="IPR036412">
    <property type="entry name" value="HAD-like_sf"/>
</dbReference>
<sequence>MLVDSEPIALRVLSEALAEAGVAMTADAAQARFLGRSLAALCEELRRDFGLDPDPAWLERMRERLHAAFRAELRPIAGVAAALDALEAPYCVASSSQPERIALSLELTGLAARFGGRCGGRMFSATMVARGKPAPDLFLHAAAAMGAAPAACAVIEDSPAGVMAARAAGMRALGFLGGGHARAPAHRHALAAAGAHLLFDEMARLPGLLASPA</sequence>
<proteinExistence type="inferred from homology"/>
<dbReference type="AlphaFoldDB" id="A0A1H4BS37"/>
<dbReference type="RefSeq" id="WP_217632161.1">
    <property type="nucleotide sequence ID" value="NZ_FNQM01000006.1"/>
</dbReference>
<accession>A0A1H4BS37</accession>
<keyword evidence="6" id="KW-1185">Reference proteome</keyword>
<keyword evidence="4" id="KW-0460">Magnesium</keyword>
<evidence type="ECO:0000256" key="4">
    <source>
        <dbReference type="ARBA" id="ARBA00022842"/>
    </source>
</evidence>
<reference evidence="5 6" key="1">
    <citation type="submission" date="2016-10" db="EMBL/GenBank/DDBJ databases">
        <authorList>
            <person name="de Groot N.N."/>
        </authorList>
    </citation>
    <scope>NUCLEOTIDE SEQUENCE [LARGE SCALE GENOMIC DNA]</scope>
    <source>
        <strain evidence="5 6">DSM 15345</strain>
    </source>
</reference>
<dbReference type="GO" id="GO:0003824">
    <property type="term" value="F:catalytic activity"/>
    <property type="evidence" value="ECO:0007669"/>
    <property type="project" value="UniProtKB-ARBA"/>
</dbReference>
<dbReference type="PANTHER" id="PTHR46193">
    <property type="entry name" value="6-PHOSPHOGLUCONATE PHOSPHATASE"/>
    <property type="match status" value="1"/>
</dbReference>
<evidence type="ECO:0000256" key="1">
    <source>
        <dbReference type="ARBA" id="ARBA00001946"/>
    </source>
</evidence>
<dbReference type="InterPro" id="IPR023198">
    <property type="entry name" value="PGP-like_dom2"/>
</dbReference>
<evidence type="ECO:0000256" key="3">
    <source>
        <dbReference type="ARBA" id="ARBA00022723"/>
    </source>
</evidence>
<dbReference type="NCBIfam" id="TIGR01509">
    <property type="entry name" value="HAD-SF-IA-v3"/>
    <property type="match status" value="1"/>
</dbReference>
<dbReference type="SUPFAM" id="SSF56784">
    <property type="entry name" value="HAD-like"/>
    <property type="match status" value="1"/>
</dbReference>
<dbReference type="Proteomes" id="UP000198703">
    <property type="component" value="Unassembled WGS sequence"/>
</dbReference>